<keyword evidence="3" id="KW-1185">Reference proteome</keyword>
<accession>A0A4Y2ACY2</accession>
<evidence type="ECO:0000256" key="1">
    <source>
        <dbReference type="SAM" id="SignalP"/>
    </source>
</evidence>
<dbReference type="Proteomes" id="UP000499080">
    <property type="component" value="Unassembled WGS sequence"/>
</dbReference>
<sequence length="119" mass="13597">MCKRTLLVRLMRQLLYLLVNSYQNHPDLARSRPLCLSVSRCNTSSVEAGVAVSITRHGETPPVGGMHYHRQRASPTREVRPRLLNRRLLIDVLVVLPPPVGLPSSQEHFNDSWFNKMSR</sequence>
<gene>
    <name evidence="2" type="ORF">AVEN_152930_1</name>
</gene>
<evidence type="ECO:0000313" key="2">
    <source>
        <dbReference type="EMBL" id="GBL77711.1"/>
    </source>
</evidence>
<organism evidence="2 3">
    <name type="scientific">Araneus ventricosus</name>
    <name type="common">Orbweaver spider</name>
    <name type="synonym">Epeira ventricosa</name>
    <dbReference type="NCBI Taxonomy" id="182803"/>
    <lineage>
        <taxon>Eukaryota</taxon>
        <taxon>Metazoa</taxon>
        <taxon>Ecdysozoa</taxon>
        <taxon>Arthropoda</taxon>
        <taxon>Chelicerata</taxon>
        <taxon>Arachnida</taxon>
        <taxon>Araneae</taxon>
        <taxon>Araneomorphae</taxon>
        <taxon>Entelegynae</taxon>
        <taxon>Araneoidea</taxon>
        <taxon>Araneidae</taxon>
        <taxon>Araneus</taxon>
    </lineage>
</organism>
<keyword evidence="1" id="KW-0732">Signal</keyword>
<name>A0A4Y2ACY2_ARAVE</name>
<evidence type="ECO:0000313" key="3">
    <source>
        <dbReference type="Proteomes" id="UP000499080"/>
    </source>
</evidence>
<dbReference type="AlphaFoldDB" id="A0A4Y2ACY2"/>
<proteinExistence type="predicted"/>
<comment type="caution">
    <text evidence="2">The sequence shown here is derived from an EMBL/GenBank/DDBJ whole genome shotgun (WGS) entry which is preliminary data.</text>
</comment>
<feature type="signal peptide" evidence="1">
    <location>
        <begin position="1"/>
        <end position="21"/>
    </location>
</feature>
<protein>
    <recommendedName>
        <fullName evidence="4">Secreted protein</fullName>
    </recommendedName>
</protein>
<feature type="chain" id="PRO_5021482259" description="Secreted protein" evidence="1">
    <location>
        <begin position="22"/>
        <end position="119"/>
    </location>
</feature>
<evidence type="ECO:0008006" key="4">
    <source>
        <dbReference type="Google" id="ProtNLM"/>
    </source>
</evidence>
<dbReference type="EMBL" id="BGPR01000013">
    <property type="protein sequence ID" value="GBL77711.1"/>
    <property type="molecule type" value="Genomic_DNA"/>
</dbReference>
<reference evidence="2 3" key="1">
    <citation type="journal article" date="2019" name="Sci. Rep.">
        <title>Orb-weaving spider Araneus ventricosus genome elucidates the spidroin gene catalogue.</title>
        <authorList>
            <person name="Kono N."/>
            <person name="Nakamura H."/>
            <person name="Ohtoshi R."/>
            <person name="Moran D.A.P."/>
            <person name="Shinohara A."/>
            <person name="Yoshida Y."/>
            <person name="Fujiwara M."/>
            <person name="Mori M."/>
            <person name="Tomita M."/>
            <person name="Arakawa K."/>
        </authorList>
    </citation>
    <scope>NUCLEOTIDE SEQUENCE [LARGE SCALE GENOMIC DNA]</scope>
</reference>